<accession>A0A8T2Z0I6</accession>
<keyword evidence="5" id="KW-1133">Transmembrane helix</keyword>
<dbReference type="Gene3D" id="3.40.50.300">
    <property type="entry name" value="P-loop containing nucleotide triphosphate hydrolases"/>
    <property type="match status" value="1"/>
</dbReference>
<dbReference type="PANTHER" id="PTHR45136:SF2">
    <property type="entry name" value="ABC TRANSPORTER DOMAIN-CONTAINING PROTEIN"/>
    <property type="match status" value="1"/>
</dbReference>
<keyword evidence="7" id="KW-0325">Glycoprotein</keyword>
<keyword evidence="4" id="KW-0677">Repeat</keyword>
<dbReference type="GO" id="GO:0005524">
    <property type="term" value="F:ATP binding"/>
    <property type="evidence" value="ECO:0007669"/>
    <property type="project" value="InterPro"/>
</dbReference>
<evidence type="ECO:0000256" key="4">
    <source>
        <dbReference type="ARBA" id="ARBA00022737"/>
    </source>
</evidence>
<proteinExistence type="inferred from homology"/>
<dbReference type="Proteomes" id="UP000807159">
    <property type="component" value="Chromosome 4"/>
</dbReference>
<evidence type="ECO:0000259" key="8">
    <source>
        <dbReference type="Pfam" id="PF00005"/>
    </source>
</evidence>
<dbReference type="InterPro" id="IPR027417">
    <property type="entry name" value="P-loop_NTPase"/>
</dbReference>
<evidence type="ECO:0000313" key="9">
    <source>
        <dbReference type="EMBL" id="KAH8511054.1"/>
    </source>
</evidence>
<keyword evidence="6" id="KW-0472">Membrane</keyword>
<keyword evidence="10" id="KW-1185">Reference proteome</keyword>
<reference evidence="9" key="1">
    <citation type="journal article" date="2021" name="J. Hered.">
        <title>Genome Assembly of Salicaceae Populus deltoides (Eastern Cottonwood) I-69 Based on Nanopore Sequencing and Hi-C Technologies.</title>
        <authorList>
            <person name="Bai S."/>
            <person name="Wu H."/>
            <person name="Zhang J."/>
            <person name="Pan Z."/>
            <person name="Zhao W."/>
            <person name="Li Z."/>
            <person name="Tong C."/>
        </authorList>
    </citation>
    <scope>NUCLEOTIDE SEQUENCE</scope>
    <source>
        <tissue evidence="9">Leaf</tissue>
    </source>
</reference>
<gene>
    <name evidence="9" type="ORF">H0E87_008553</name>
</gene>
<evidence type="ECO:0000313" key="10">
    <source>
        <dbReference type="Proteomes" id="UP000807159"/>
    </source>
</evidence>
<dbReference type="InterPro" id="IPR036640">
    <property type="entry name" value="ABC1_TM_sf"/>
</dbReference>
<dbReference type="AlphaFoldDB" id="A0A8T2Z0I6"/>
<evidence type="ECO:0000256" key="7">
    <source>
        <dbReference type="ARBA" id="ARBA00023180"/>
    </source>
</evidence>
<sequence length="215" mass="23273">MKQEFSKAETRAEQAISSVRTIYAFVGESKASSAYSAALQLPVKLGLRQGLAGGLDGSQGGNVFNVGDCVTVGGLALGAGLSNMQYFADACSAGERIMEVMIRFPKIDLDNMEGEILDNVRVEVEFRQVKFSYPSWPESIISEDFCLQIPAGKSVALVGGSGSGKSTVIALLQIFYEPLGEEILLDGIVIDKLQLKWLRSQIGFRQRKCYDGRGC</sequence>
<feature type="domain" description="ABC transporter" evidence="8">
    <location>
        <begin position="145"/>
        <end position="204"/>
    </location>
</feature>
<evidence type="ECO:0000256" key="3">
    <source>
        <dbReference type="ARBA" id="ARBA00022692"/>
    </source>
</evidence>
<dbReference type="Pfam" id="PF00005">
    <property type="entry name" value="ABC_tran"/>
    <property type="match status" value="1"/>
</dbReference>
<name>A0A8T2Z0I6_POPDE</name>
<dbReference type="SUPFAM" id="SSF52540">
    <property type="entry name" value="P-loop containing nucleoside triphosphate hydrolases"/>
    <property type="match status" value="1"/>
</dbReference>
<dbReference type="Gene3D" id="1.20.1560.10">
    <property type="entry name" value="ABC transporter type 1, transmembrane domain"/>
    <property type="match status" value="2"/>
</dbReference>
<dbReference type="InterPro" id="IPR003439">
    <property type="entry name" value="ABC_transporter-like_ATP-bd"/>
</dbReference>
<dbReference type="GO" id="GO:0016020">
    <property type="term" value="C:membrane"/>
    <property type="evidence" value="ECO:0007669"/>
    <property type="project" value="InterPro"/>
</dbReference>
<evidence type="ECO:0000256" key="6">
    <source>
        <dbReference type="ARBA" id="ARBA00023136"/>
    </source>
</evidence>
<evidence type="ECO:0000256" key="5">
    <source>
        <dbReference type="ARBA" id="ARBA00022989"/>
    </source>
</evidence>
<comment type="caution">
    <text evidence="9">The sequence shown here is derived from an EMBL/GenBank/DDBJ whole genome shotgun (WGS) entry which is preliminary data.</text>
</comment>
<organism evidence="9 10">
    <name type="scientific">Populus deltoides</name>
    <name type="common">Eastern poplar</name>
    <name type="synonym">Eastern cottonwood</name>
    <dbReference type="NCBI Taxonomy" id="3696"/>
    <lineage>
        <taxon>Eukaryota</taxon>
        <taxon>Viridiplantae</taxon>
        <taxon>Streptophyta</taxon>
        <taxon>Embryophyta</taxon>
        <taxon>Tracheophyta</taxon>
        <taxon>Spermatophyta</taxon>
        <taxon>Magnoliopsida</taxon>
        <taxon>eudicotyledons</taxon>
        <taxon>Gunneridae</taxon>
        <taxon>Pentapetalae</taxon>
        <taxon>rosids</taxon>
        <taxon>fabids</taxon>
        <taxon>Malpighiales</taxon>
        <taxon>Salicaceae</taxon>
        <taxon>Saliceae</taxon>
        <taxon>Populus</taxon>
    </lineage>
</organism>
<keyword evidence="3" id="KW-0812">Transmembrane</keyword>
<dbReference type="EMBL" id="JACEGQ020000004">
    <property type="protein sequence ID" value="KAH8511054.1"/>
    <property type="molecule type" value="Genomic_DNA"/>
</dbReference>
<comment type="similarity">
    <text evidence="1">Belongs to the ABC transporter superfamily. ABCB family. Multidrug resistance exporter (TC 3.A.1.201) subfamily.</text>
</comment>
<dbReference type="PANTHER" id="PTHR45136">
    <property type="entry name" value="ABC TRANSPORTER DOMAIN-CONTAINING PROTEIN"/>
    <property type="match status" value="1"/>
</dbReference>
<evidence type="ECO:0000256" key="2">
    <source>
        <dbReference type="ARBA" id="ARBA00022448"/>
    </source>
</evidence>
<protein>
    <recommendedName>
        <fullName evidence="8">ABC transporter domain-containing protein</fullName>
    </recommendedName>
</protein>
<evidence type="ECO:0000256" key="1">
    <source>
        <dbReference type="ARBA" id="ARBA00007577"/>
    </source>
</evidence>
<dbReference type="GO" id="GO:0016887">
    <property type="term" value="F:ATP hydrolysis activity"/>
    <property type="evidence" value="ECO:0007669"/>
    <property type="project" value="InterPro"/>
</dbReference>
<keyword evidence="2" id="KW-0813">Transport</keyword>